<feature type="domain" description="Putative tail fiber protein gp53-like C-terminal" evidence="1">
    <location>
        <begin position="279"/>
        <end position="358"/>
    </location>
</feature>
<reference evidence="2 3" key="1">
    <citation type="submission" date="2018-07" db="EMBL/GenBank/DDBJ databases">
        <title>Genomic and Epidemiologic Investigation of an Indolent Hospital Outbreak.</title>
        <authorList>
            <person name="Johnson R.C."/>
            <person name="Deming C."/>
            <person name="Conlan S."/>
            <person name="Zellmer C.J."/>
            <person name="Michelin A.V."/>
            <person name="Lee-Lin S."/>
            <person name="Thomas P.J."/>
            <person name="Park M."/>
            <person name="Weingarten R.A."/>
            <person name="Less J."/>
            <person name="Dekker J.P."/>
            <person name="Frank K.M."/>
            <person name="Musser K.A."/>
            <person name="Mcquiston J.R."/>
            <person name="Henderson D.K."/>
            <person name="Lau A.F."/>
            <person name="Palmore T.N."/>
            <person name="Segre J.A."/>
        </authorList>
    </citation>
    <scope>NUCLEOTIDE SEQUENCE [LARGE SCALE GENOMIC DNA]</scope>
    <source>
        <strain evidence="2 3">SK-NIH.Env6_1116</strain>
    </source>
</reference>
<dbReference type="EMBL" id="QRAL01000060">
    <property type="protein sequence ID" value="RSU46246.1"/>
    <property type="molecule type" value="Genomic_DNA"/>
</dbReference>
<dbReference type="RefSeq" id="WP_126000190.1">
    <property type="nucleotide sequence ID" value="NZ_CP115456.1"/>
</dbReference>
<dbReference type="Pfam" id="PF21882">
    <property type="entry name" value="Gp53-like_C"/>
    <property type="match status" value="1"/>
</dbReference>
<dbReference type="AlphaFoldDB" id="A0A430BCF9"/>
<sequence length="359" mass="36416">MQPLQLMITQQGYAALFPPGGGGTGAVRISQLGLTASGFVMAPTIDTLPGEHKRIDTVGGTAVAPNIIHLTATDASEDVYDVRGLGLYLDDGTLFAVFAQAMPIFRKVAATSLLFVQDVIFAQDIADLISFGPVSFLNPPATETVKGVAEIATIEEATAGADDLRIITPRKLKLVLDILSAAIGTAIADGDAALSSDMDNLSAALTNALNTLAARSVTGGGLVTGGGALTADRILTVLAASAADVATGTADDRAITPAALSGLAKSIAQNGHAFIPGMGGLRLMWGRFTSVANGSTAVLFPDSFATACFVVLTDGVKGSGNDSQDNPAGVDYPTITRSGFSVFSADDSANACGYFALGA</sequence>
<dbReference type="Gene3D" id="2.60.40.3940">
    <property type="match status" value="1"/>
</dbReference>
<dbReference type="InterPro" id="IPR054075">
    <property type="entry name" value="Gp53-like_C"/>
</dbReference>
<name>A0A430BCF9_SPHYA</name>
<organism evidence="2 3">
    <name type="scientific">Sphingobium yanoikuyae</name>
    <name type="common">Sphingomonas yanoikuyae</name>
    <dbReference type="NCBI Taxonomy" id="13690"/>
    <lineage>
        <taxon>Bacteria</taxon>
        <taxon>Pseudomonadati</taxon>
        <taxon>Pseudomonadota</taxon>
        <taxon>Alphaproteobacteria</taxon>
        <taxon>Sphingomonadales</taxon>
        <taxon>Sphingomonadaceae</taxon>
        <taxon>Sphingobium</taxon>
    </lineage>
</organism>
<dbReference type="Proteomes" id="UP000287401">
    <property type="component" value="Unassembled WGS sequence"/>
</dbReference>
<protein>
    <recommendedName>
        <fullName evidence="1">Putative tail fiber protein gp53-like C-terminal domain-containing protein</fullName>
    </recommendedName>
</protein>
<evidence type="ECO:0000313" key="2">
    <source>
        <dbReference type="EMBL" id="RSU46246.1"/>
    </source>
</evidence>
<gene>
    <name evidence="2" type="ORF">DAH51_26025</name>
</gene>
<evidence type="ECO:0000313" key="3">
    <source>
        <dbReference type="Proteomes" id="UP000287401"/>
    </source>
</evidence>
<comment type="caution">
    <text evidence="2">The sequence shown here is derived from an EMBL/GenBank/DDBJ whole genome shotgun (WGS) entry which is preliminary data.</text>
</comment>
<accession>A0A430BCF9</accession>
<proteinExistence type="predicted"/>
<evidence type="ECO:0000259" key="1">
    <source>
        <dbReference type="Pfam" id="PF21882"/>
    </source>
</evidence>